<evidence type="ECO:0000313" key="5">
    <source>
        <dbReference type="Proteomes" id="UP000198510"/>
    </source>
</evidence>
<keyword evidence="2" id="KW-0732">Signal</keyword>
<dbReference type="STRING" id="1075417.SAMN05421823_106170"/>
<evidence type="ECO:0000259" key="3">
    <source>
        <dbReference type="Pfam" id="PF06439"/>
    </source>
</evidence>
<keyword evidence="5" id="KW-1185">Reference proteome</keyword>
<dbReference type="Pfam" id="PF06439">
    <property type="entry name" value="3keto-disac_hyd"/>
    <property type="match status" value="1"/>
</dbReference>
<feature type="region of interest" description="Disordered" evidence="1">
    <location>
        <begin position="167"/>
        <end position="191"/>
    </location>
</feature>
<evidence type="ECO:0000256" key="1">
    <source>
        <dbReference type="SAM" id="MobiDB-lite"/>
    </source>
</evidence>
<dbReference type="OrthoDB" id="259356at2"/>
<proteinExistence type="predicted"/>
<dbReference type="EMBL" id="FNFO01000006">
    <property type="protein sequence ID" value="SDL49443.1"/>
    <property type="molecule type" value="Genomic_DNA"/>
</dbReference>
<dbReference type="Gene3D" id="2.60.120.560">
    <property type="entry name" value="Exo-inulinase, domain 1"/>
    <property type="match status" value="1"/>
</dbReference>
<feature type="compositionally biased region" description="Basic and acidic residues" evidence="1">
    <location>
        <begin position="167"/>
        <end position="183"/>
    </location>
</feature>
<feature type="domain" description="3-keto-alpha-glucoside-1,2-lyase/3-keto-2-hydroxy-glucal hydratase" evidence="3">
    <location>
        <begin position="26"/>
        <end position="209"/>
    </location>
</feature>
<sequence>MTRNLYAWCPLLALVLLCSPALAQRWQPLFNGKNLEGWQHVGDGSFVVEAGMLKTEGGMGLLYYQKKPFENAVLRVVYRNPEGKNAGVFIRIPEAPTEPWMPVNKGYEVQIDDHEGEYHDTGVLYSLTKSKAQPGRPGEWNTMEITLDGDRTLVKVNDVLVTDYREGDPVPEKAADYEPDRGRRPTRGYIGLQNHGPHDIVYFKEVSIRPLK</sequence>
<dbReference type="AlphaFoldDB" id="A0A1G9KJ63"/>
<protein>
    <recommendedName>
        <fullName evidence="3">3-keto-alpha-glucoside-1,2-lyase/3-keto-2-hydroxy-glucal hydratase domain-containing protein</fullName>
    </recommendedName>
</protein>
<dbReference type="Proteomes" id="UP000198510">
    <property type="component" value="Unassembled WGS sequence"/>
</dbReference>
<evidence type="ECO:0000313" key="4">
    <source>
        <dbReference type="EMBL" id="SDL49443.1"/>
    </source>
</evidence>
<dbReference type="InterPro" id="IPR010496">
    <property type="entry name" value="AL/BT2_dom"/>
</dbReference>
<dbReference type="GO" id="GO:0016787">
    <property type="term" value="F:hydrolase activity"/>
    <property type="evidence" value="ECO:0007669"/>
    <property type="project" value="InterPro"/>
</dbReference>
<dbReference type="RefSeq" id="WP_089683896.1">
    <property type="nucleotide sequence ID" value="NZ_FNFO01000006.1"/>
</dbReference>
<name>A0A1G9KJ63_9BACT</name>
<feature type="chain" id="PRO_5011753206" description="3-keto-alpha-glucoside-1,2-lyase/3-keto-2-hydroxy-glucal hydratase domain-containing protein" evidence="2">
    <location>
        <begin position="24"/>
        <end position="212"/>
    </location>
</feature>
<evidence type="ECO:0000256" key="2">
    <source>
        <dbReference type="SAM" id="SignalP"/>
    </source>
</evidence>
<accession>A0A1G9KJ63</accession>
<feature type="signal peptide" evidence="2">
    <location>
        <begin position="1"/>
        <end position="23"/>
    </location>
</feature>
<reference evidence="4 5" key="1">
    <citation type="submission" date="2016-10" db="EMBL/GenBank/DDBJ databases">
        <authorList>
            <person name="de Groot N.N."/>
        </authorList>
    </citation>
    <scope>NUCLEOTIDE SEQUENCE [LARGE SCALE GENOMIC DNA]</scope>
    <source>
        <strain evidence="4 5">DSM 25186</strain>
    </source>
</reference>
<gene>
    <name evidence="4" type="ORF">SAMN05421823_106170</name>
</gene>
<organism evidence="4 5">
    <name type="scientific">Catalinimonas alkaloidigena</name>
    <dbReference type="NCBI Taxonomy" id="1075417"/>
    <lineage>
        <taxon>Bacteria</taxon>
        <taxon>Pseudomonadati</taxon>
        <taxon>Bacteroidota</taxon>
        <taxon>Cytophagia</taxon>
        <taxon>Cytophagales</taxon>
        <taxon>Catalimonadaceae</taxon>
        <taxon>Catalinimonas</taxon>
    </lineage>
</organism>